<name>A0A016SEY3_9BILA</name>
<keyword evidence="2" id="KW-1185">Reference proteome</keyword>
<accession>A0A016SEY3</accession>
<evidence type="ECO:0000313" key="1">
    <source>
        <dbReference type="EMBL" id="EYB88931.1"/>
    </source>
</evidence>
<dbReference type="Proteomes" id="UP000024635">
    <property type="component" value="Unassembled WGS sequence"/>
</dbReference>
<sequence>MHTHANPMLIQCKTRFENRVLHGLCIGFEHGLRTGFCMDSAWILHEVTWVLHGLWSHLACVRVRGILLCGMLWRMLGTPLSSATSSDSVPVNFWLKFLLVEVRLRCSVH</sequence>
<dbReference type="EMBL" id="JARK01001575">
    <property type="protein sequence ID" value="EYB88931.1"/>
    <property type="molecule type" value="Genomic_DNA"/>
</dbReference>
<proteinExistence type="predicted"/>
<organism evidence="1 2">
    <name type="scientific">Ancylostoma ceylanicum</name>
    <dbReference type="NCBI Taxonomy" id="53326"/>
    <lineage>
        <taxon>Eukaryota</taxon>
        <taxon>Metazoa</taxon>
        <taxon>Ecdysozoa</taxon>
        <taxon>Nematoda</taxon>
        <taxon>Chromadorea</taxon>
        <taxon>Rhabditida</taxon>
        <taxon>Rhabditina</taxon>
        <taxon>Rhabditomorpha</taxon>
        <taxon>Strongyloidea</taxon>
        <taxon>Ancylostomatidae</taxon>
        <taxon>Ancylostomatinae</taxon>
        <taxon>Ancylostoma</taxon>
    </lineage>
</organism>
<reference evidence="2" key="1">
    <citation type="journal article" date="2015" name="Nat. Genet.">
        <title>The genome and transcriptome of the zoonotic hookworm Ancylostoma ceylanicum identify infection-specific gene families.</title>
        <authorList>
            <person name="Schwarz E.M."/>
            <person name="Hu Y."/>
            <person name="Antoshechkin I."/>
            <person name="Miller M.M."/>
            <person name="Sternberg P.W."/>
            <person name="Aroian R.V."/>
        </authorList>
    </citation>
    <scope>NUCLEOTIDE SEQUENCE</scope>
    <source>
        <strain evidence="2">HY135</strain>
    </source>
</reference>
<gene>
    <name evidence="1" type="primary">Acey_s0239.g3314</name>
    <name evidence="1" type="ORF">Y032_0239g3314</name>
</gene>
<dbReference type="AlphaFoldDB" id="A0A016SEY3"/>
<comment type="caution">
    <text evidence="1">The sequence shown here is derived from an EMBL/GenBank/DDBJ whole genome shotgun (WGS) entry which is preliminary data.</text>
</comment>
<evidence type="ECO:0000313" key="2">
    <source>
        <dbReference type="Proteomes" id="UP000024635"/>
    </source>
</evidence>
<protein>
    <submittedName>
        <fullName evidence="1">Uncharacterized protein</fullName>
    </submittedName>
</protein>